<organism evidence="2">
    <name type="scientific">hydrothermal vent metagenome</name>
    <dbReference type="NCBI Taxonomy" id="652676"/>
    <lineage>
        <taxon>unclassified sequences</taxon>
        <taxon>metagenomes</taxon>
        <taxon>ecological metagenomes</taxon>
    </lineage>
</organism>
<gene>
    <name evidence="2" type="ORF">MNBD_ALPHA09-1601</name>
</gene>
<dbReference type="EMBL" id="UOEM01000035">
    <property type="protein sequence ID" value="VAW11828.1"/>
    <property type="molecule type" value="Genomic_DNA"/>
</dbReference>
<protein>
    <submittedName>
        <fullName evidence="2">Uncharacterized protein</fullName>
    </submittedName>
</protein>
<dbReference type="PROSITE" id="PS51257">
    <property type="entry name" value="PROKAR_LIPOPROTEIN"/>
    <property type="match status" value="1"/>
</dbReference>
<reference evidence="2" key="1">
    <citation type="submission" date="2018-06" db="EMBL/GenBank/DDBJ databases">
        <authorList>
            <person name="Zhirakovskaya E."/>
        </authorList>
    </citation>
    <scope>NUCLEOTIDE SEQUENCE</scope>
</reference>
<feature type="region of interest" description="Disordered" evidence="1">
    <location>
        <begin position="28"/>
        <end position="77"/>
    </location>
</feature>
<feature type="compositionally biased region" description="Low complexity" evidence="1">
    <location>
        <begin position="34"/>
        <end position="61"/>
    </location>
</feature>
<evidence type="ECO:0000313" key="2">
    <source>
        <dbReference type="EMBL" id="VAW11828.1"/>
    </source>
</evidence>
<evidence type="ECO:0000256" key="1">
    <source>
        <dbReference type="SAM" id="MobiDB-lite"/>
    </source>
</evidence>
<dbReference type="AlphaFoldDB" id="A0A3B0T1M8"/>
<proteinExistence type="predicted"/>
<sequence>MRKFRNLYGPLLVIGAGLVLAGCQGVASTGGSGAVATAPSASSTTSSSTASSSRTSSSRVAIRGTTPKAPAGLKPYKNYSTTENLCAQTCKSEARCEAQTFKPIQEINGYIAGQCQFYGR</sequence>
<accession>A0A3B0T1M8</accession>
<name>A0A3B0T1M8_9ZZZZ</name>